<feature type="domain" description="Glycosyl hydrolase family 13 catalytic" evidence="11">
    <location>
        <begin position="718"/>
        <end position="1207"/>
    </location>
</feature>
<evidence type="ECO:0000256" key="1">
    <source>
        <dbReference type="ARBA" id="ARBA00000439"/>
    </source>
</evidence>
<dbReference type="Pfam" id="PF02446">
    <property type="entry name" value="Glyco_hydro_77"/>
    <property type="match status" value="1"/>
</dbReference>
<evidence type="ECO:0000256" key="9">
    <source>
        <dbReference type="ARBA" id="ARBA00031501"/>
    </source>
</evidence>
<evidence type="ECO:0000256" key="3">
    <source>
        <dbReference type="ARBA" id="ARBA00012560"/>
    </source>
</evidence>
<dbReference type="InterPro" id="IPR006047">
    <property type="entry name" value="GH13_cat_dom"/>
</dbReference>
<dbReference type="Gene3D" id="1.10.10.470">
    <property type="entry name" value="Maltooligosyl trehalose synthase, domain 4"/>
    <property type="match status" value="1"/>
</dbReference>
<keyword evidence="5 10" id="KW-0328">Glycosyltransferase</keyword>
<evidence type="ECO:0000256" key="4">
    <source>
        <dbReference type="ARBA" id="ARBA00020295"/>
    </source>
</evidence>
<dbReference type="GO" id="GO:0005975">
    <property type="term" value="P:carbohydrate metabolic process"/>
    <property type="evidence" value="ECO:0007669"/>
    <property type="project" value="InterPro"/>
</dbReference>
<dbReference type="InterPro" id="IPR012767">
    <property type="entry name" value="Trehalose_TreY"/>
</dbReference>
<dbReference type="EMBL" id="BMGG01000002">
    <property type="protein sequence ID" value="GGC54575.1"/>
    <property type="molecule type" value="Genomic_DNA"/>
</dbReference>
<evidence type="ECO:0000256" key="10">
    <source>
        <dbReference type="RuleBase" id="RU361207"/>
    </source>
</evidence>
<dbReference type="Gene3D" id="3.20.20.80">
    <property type="entry name" value="Glycosidases"/>
    <property type="match status" value="4"/>
</dbReference>
<dbReference type="NCBIfam" id="TIGR02401">
    <property type="entry name" value="trehalose_TreY"/>
    <property type="match status" value="1"/>
</dbReference>
<evidence type="ECO:0000259" key="11">
    <source>
        <dbReference type="SMART" id="SM00642"/>
    </source>
</evidence>
<evidence type="ECO:0000313" key="12">
    <source>
        <dbReference type="EMBL" id="GGC54575.1"/>
    </source>
</evidence>
<dbReference type="InterPro" id="IPR017853">
    <property type="entry name" value="GH"/>
</dbReference>
<dbReference type="InterPro" id="IPR003385">
    <property type="entry name" value="Glyco_hydro_77"/>
</dbReference>
<protein>
    <recommendedName>
        <fullName evidence="4 10">4-alpha-glucanotransferase</fullName>
        <ecNumber evidence="3 10">2.4.1.25</ecNumber>
    </recommendedName>
    <alternativeName>
        <fullName evidence="8 10">Amylomaltase</fullName>
    </alternativeName>
    <alternativeName>
        <fullName evidence="9 10">Disproportionating enzyme</fullName>
    </alternativeName>
</protein>
<evidence type="ECO:0000256" key="6">
    <source>
        <dbReference type="ARBA" id="ARBA00022679"/>
    </source>
</evidence>
<dbReference type="GO" id="GO:0004134">
    <property type="term" value="F:4-alpha-glucanotransferase activity"/>
    <property type="evidence" value="ECO:0007669"/>
    <property type="project" value="UniProtKB-EC"/>
</dbReference>
<comment type="catalytic activity">
    <reaction evidence="1 10">
        <text>Transfers a segment of a (1-&gt;4)-alpha-D-glucan to a new position in an acceptor, which may be glucose or a (1-&gt;4)-alpha-D-glucan.</text>
        <dbReference type="EC" id="2.4.1.25"/>
    </reaction>
</comment>
<dbReference type="EC" id="2.4.1.25" evidence="3 10"/>
<reference evidence="12" key="1">
    <citation type="journal article" date="2014" name="Int. J. Syst. Evol. Microbiol.">
        <title>Complete genome sequence of Corynebacterium casei LMG S-19264T (=DSM 44701T), isolated from a smear-ripened cheese.</title>
        <authorList>
            <consortium name="US DOE Joint Genome Institute (JGI-PGF)"/>
            <person name="Walter F."/>
            <person name="Albersmeier A."/>
            <person name="Kalinowski J."/>
            <person name="Ruckert C."/>
        </authorList>
    </citation>
    <scope>NUCLEOTIDE SEQUENCE</scope>
    <source>
        <strain evidence="12">CGMCC 1.12919</strain>
    </source>
</reference>
<evidence type="ECO:0000256" key="7">
    <source>
        <dbReference type="ARBA" id="ARBA00023277"/>
    </source>
</evidence>
<dbReference type="InterPro" id="IPR013797">
    <property type="entry name" value="Maltooligo_trehalose_synth_4"/>
</dbReference>
<evidence type="ECO:0000313" key="13">
    <source>
        <dbReference type="Proteomes" id="UP000637002"/>
    </source>
</evidence>
<dbReference type="CDD" id="cd11336">
    <property type="entry name" value="AmyAc_MTSase"/>
    <property type="match status" value="1"/>
</dbReference>
<organism evidence="12 13">
    <name type="scientific">Chelatococcus reniformis</name>
    <dbReference type="NCBI Taxonomy" id="1494448"/>
    <lineage>
        <taxon>Bacteria</taxon>
        <taxon>Pseudomonadati</taxon>
        <taxon>Pseudomonadota</taxon>
        <taxon>Alphaproteobacteria</taxon>
        <taxon>Hyphomicrobiales</taxon>
        <taxon>Chelatococcaceae</taxon>
        <taxon>Chelatococcus</taxon>
    </lineage>
</organism>
<comment type="caution">
    <text evidence="12">The sequence shown here is derived from an EMBL/GenBank/DDBJ whole genome shotgun (WGS) entry which is preliminary data.</text>
</comment>
<dbReference type="SMART" id="SM00642">
    <property type="entry name" value="Aamy"/>
    <property type="match status" value="1"/>
</dbReference>
<proteinExistence type="inferred from homology"/>
<accession>A0A916X9V4</accession>
<keyword evidence="13" id="KW-1185">Reference proteome</keyword>
<name>A0A916X9V4_9HYPH</name>
<dbReference type="Pfam" id="PF00128">
    <property type="entry name" value="Alpha-amylase"/>
    <property type="match status" value="1"/>
</dbReference>
<dbReference type="PANTHER" id="PTHR32438">
    <property type="entry name" value="4-ALPHA-GLUCANOTRANSFERASE DPE1, CHLOROPLASTIC/AMYLOPLASTIC"/>
    <property type="match status" value="1"/>
</dbReference>
<sequence length="1639" mass="178007">MSDAIVAQLAQLVGIWPQYDDAFGRSNAAPVETQRDILADFGLPTATEAQARDSLARAEQLLRGPLPALIPTVAARPTMVRVRYAAGTTVICRLTDERGAVHEVRTLVGGGAGGGTLTLPALASGYWHLAVDVADTRHEATVISAPRRCFEAPDLADGAKLWGITAQIYSLRSEHDLGIGAFTDVGDAGSAAGKLGASFLGLSPLHALFADDRSKISPYAPSSRLFIDPLYIDPTAIEGFVGSDAARLAAEPDMAAAIAAQRAAPLIDHAAVWAIKAPLLEALWREAGPRAGPGARAFATFRRAQGELLEAHATFEAIFAARLAAGEMWSGEWPQGLRTAASEEVAAFRREHADEIAYRAWLQWQADLQLADAAERAQAAGMGIGLYRDLAVGADRGGSEVWSAPERFGPTLSIGAPPDPIAVGGQNWGLPPFDPMALASQGLAAFRALVAANMRHAGAIRIDHAFQLRRLFLIPQGAPSSAGTYVDFPFDAMMAVLRLESHRHRCLVIAEDLGNGPPGFSDAIMDAGIFSYRVLWFEREGEGRFCPPQDYPPRALSVLTTHDLPTFAGWWRGLDIDLRQTLALFDRDTAEQARASRDSEIRAFAQALAEARLLPDAEPPSEPPIEAAVRYLARTQSSLMGVQLEDVALELNQANLPGLDQGHPNWRRRLAIAVEALAGPGGELAKLASAIAAEGRGPKPRPGVLAAPPPRATYRLQFHKGFTFDDAADIVPYLARLGISHVYASPIHTARPGSTHGYDIVDHATINPELGGEAGFVRLTDALAAHGLGLVLDIVPNHMGVGGADNGWWLSVLEWGELSPHADSFDIDWQRLGAGGRLVVPFLGDRYGEALEKGDLKLAFDAGEGSFSVWHFEHRFPIRPLDFPVILDRALAAAAGEVPPDMLAISERLRAMGEESGTERRRAFPAEAEELKQRLAAAAAASPALTRAIGRAVTLINGVPGVPESFGTLHRLLETQSYRLAHWRVAASDINYRRFFDINGLAGLRIEKPDIFEATHATVFRYIHEGRIQGLRIDHIDGLADPEGYARALQRAVGPGFYIVVEKILEPGESLRPWPIAGTTGYDALNALDGVLVAEANGERFSRIYRAHSDLEGPYDRLLRRAKREVIQNSFASELEGLVSDLKRTADADRRTRDYPATALRLALTEIITRFPVYRTYLTDEEPTPDDRALIDDSVDAAKRRSALPDRSVHDFVRSALLGEIDVEGPGRPDPDLIRRFCLRFQQLTGPVMAKSLEDTLFYRYGRLLALNEVGGDPGHFGISVASFHEQNRDRARAWPDALVATATHDTKRGEDARSRLLALSELPEAWEQALADWRAIARPFVAETDEGSQPDDNDQVLLLQALLGAWPLELLAPARGSGSEAWEALRERLSGFIVKALREAKRYTSWVNPDEDYERAALELMRRVVVPDGPFVRAFTPLLTRLAAIGMVNGLTRTVLKCAVPGVPDIYQGTEFWDLALVDPDNRRPIDYTARLRALDALEEGADAGALLADWRDGRIKQWLLARLLADRAAAPQLYADGDYHPLPATGAKARHCLAFRRSSGGHHRVVVVPRLVATLTAEGTLPLGTDVWSDTRLILPPGRWGDVLTGREALPGPDGGIAVGELVQTLPIAVLRTIDEG</sequence>
<reference evidence="12" key="2">
    <citation type="submission" date="2020-09" db="EMBL/GenBank/DDBJ databases">
        <authorList>
            <person name="Sun Q."/>
            <person name="Zhou Y."/>
        </authorList>
    </citation>
    <scope>NUCLEOTIDE SEQUENCE</scope>
    <source>
        <strain evidence="12">CGMCC 1.12919</strain>
    </source>
</reference>
<dbReference type="NCBIfam" id="NF011077">
    <property type="entry name" value="PRK14507.1"/>
    <property type="match status" value="1"/>
</dbReference>
<dbReference type="PANTHER" id="PTHR32438:SF5">
    <property type="entry name" value="4-ALPHA-GLUCANOTRANSFERASE DPE1, CHLOROPLASTIC_AMYLOPLASTIC"/>
    <property type="match status" value="1"/>
</dbReference>
<dbReference type="Pfam" id="PF21226">
    <property type="entry name" value="MalQ_N"/>
    <property type="match status" value="1"/>
</dbReference>
<evidence type="ECO:0000256" key="8">
    <source>
        <dbReference type="ARBA" id="ARBA00031423"/>
    </source>
</evidence>
<keyword evidence="6 10" id="KW-0808">Transferase</keyword>
<evidence type="ECO:0000256" key="2">
    <source>
        <dbReference type="ARBA" id="ARBA00005684"/>
    </source>
</evidence>
<evidence type="ECO:0000256" key="5">
    <source>
        <dbReference type="ARBA" id="ARBA00022676"/>
    </source>
</evidence>
<dbReference type="RefSeq" id="WP_188608221.1">
    <property type="nucleotide sequence ID" value="NZ_BMGG01000002.1"/>
</dbReference>
<comment type="similarity">
    <text evidence="2 10">Belongs to the disproportionating enzyme family.</text>
</comment>
<gene>
    <name evidence="12" type="ORF">GCM10010994_11870</name>
</gene>
<dbReference type="SUPFAM" id="SSF51445">
    <property type="entry name" value="(Trans)glycosidases"/>
    <property type="match status" value="2"/>
</dbReference>
<keyword evidence="7 10" id="KW-0119">Carbohydrate metabolism</keyword>
<dbReference type="NCBIfam" id="TIGR00217">
    <property type="entry name" value="malQ"/>
    <property type="match status" value="1"/>
</dbReference>
<dbReference type="InterPro" id="IPR048458">
    <property type="entry name" value="MalQ_N"/>
</dbReference>
<dbReference type="Proteomes" id="UP000637002">
    <property type="component" value="Unassembled WGS sequence"/>
</dbReference>